<dbReference type="AlphaFoldDB" id="A0A8H7XSC0"/>
<dbReference type="EMBL" id="JAFIQS010000011">
    <property type="protein sequence ID" value="KAG5164833.1"/>
    <property type="molecule type" value="Genomic_DNA"/>
</dbReference>
<reference evidence="1" key="1">
    <citation type="submission" date="2021-02" db="EMBL/GenBank/DDBJ databases">
        <title>Psilocybe cubensis genome.</title>
        <authorList>
            <person name="Mckernan K.J."/>
            <person name="Crawford S."/>
            <person name="Trippe A."/>
            <person name="Kane L.T."/>
            <person name="Mclaughlin S."/>
        </authorList>
    </citation>
    <scope>NUCLEOTIDE SEQUENCE [LARGE SCALE GENOMIC DNA]</scope>
    <source>
        <strain evidence="1">MGC-MH-2018</strain>
    </source>
</reference>
<sequence>MIFTKIGSASRRTIAVTMPDLFIPPPGFYFRLVGYQSTRALHSRTTQEPEVWHWYSSPEFKDQLFELLYGTDHHAGLYAIRGKVTGKVLFSRVKQEPRIGHTDGNGRYYDNYYSFEAGTGKLSSSFRMVCPSTSTVWVSRTTADPQVCNEPSDGDIHDYQYFSFVFEDTDIERVEYHVDQGKILNSTPIMIATQWLARGKDVTISASTQETSTFQFAQGFPIPLGAAIVAATPVVEDGKISLDTSSTSNFTWCSTTTTSKAYTVDIPMDTHLDSDSQAFMSVTQSHLDIPITVYSKSKETGVVVKTEGKYYGVTTWDLRCAISVAA</sequence>
<name>A0A8H7XSC0_PSICU</name>
<organism evidence="1">
    <name type="scientific">Psilocybe cubensis</name>
    <name type="common">Psychedelic mushroom</name>
    <name type="synonym">Stropharia cubensis</name>
    <dbReference type="NCBI Taxonomy" id="181762"/>
    <lineage>
        <taxon>Eukaryota</taxon>
        <taxon>Fungi</taxon>
        <taxon>Dikarya</taxon>
        <taxon>Basidiomycota</taxon>
        <taxon>Agaricomycotina</taxon>
        <taxon>Agaricomycetes</taxon>
        <taxon>Agaricomycetidae</taxon>
        <taxon>Agaricales</taxon>
        <taxon>Agaricineae</taxon>
        <taxon>Strophariaceae</taxon>
        <taxon>Psilocybe</taxon>
    </lineage>
</organism>
<dbReference type="Gene3D" id="2.170.15.10">
    <property type="entry name" value="Proaerolysin, chain A, domain 3"/>
    <property type="match status" value="1"/>
</dbReference>
<dbReference type="CDD" id="cd23424">
    <property type="entry name" value="beta-trefoil_Ricin_BEL-like"/>
    <property type="match status" value="1"/>
</dbReference>
<protein>
    <submittedName>
        <fullName evidence="1">Uncharacterized protein</fullName>
    </submittedName>
</protein>
<dbReference type="OrthoDB" id="4948898at2759"/>
<dbReference type="Gene3D" id="2.80.10.50">
    <property type="match status" value="1"/>
</dbReference>
<comment type="caution">
    <text evidence="1">The sequence shown here is derived from an EMBL/GenBank/DDBJ whole genome shotgun (WGS) entry which is preliminary data.</text>
</comment>
<accession>A0A8H7XSC0</accession>
<proteinExistence type="predicted"/>
<evidence type="ECO:0000313" key="1">
    <source>
        <dbReference type="EMBL" id="KAG5164833.1"/>
    </source>
</evidence>
<gene>
    <name evidence="1" type="ORF">JR316_010477</name>
</gene>